<dbReference type="RefSeq" id="WP_206230563.1">
    <property type="nucleotide sequence ID" value="NZ_JAFIWB010000023.1"/>
</dbReference>
<dbReference type="SUPFAM" id="SSF53623">
    <property type="entry name" value="MurD-like peptide ligases, catalytic domain"/>
    <property type="match status" value="1"/>
</dbReference>
<accession>A0ABS3B5W2</accession>
<dbReference type="InterPro" id="IPR036565">
    <property type="entry name" value="Mur-like_cat_sf"/>
</dbReference>
<dbReference type="NCBIfam" id="TIGR01143">
    <property type="entry name" value="murF"/>
    <property type="match status" value="1"/>
</dbReference>
<keyword evidence="9 10" id="KW-0961">Cell wall biogenesis/degradation</keyword>
<evidence type="ECO:0000259" key="13">
    <source>
        <dbReference type="Pfam" id="PF02875"/>
    </source>
</evidence>
<dbReference type="HAMAP" id="MF_02019">
    <property type="entry name" value="MurF"/>
    <property type="match status" value="1"/>
</dbReference>
<proteinExistence type="inferred from homology"/>
<dbReference type="SUPFAM" id="SSF53244">
    <property type="entry name" value="MurD-like peptide ligases, peptide-binding domain"/>
    <property type="match status" value="1"/>
</dbReference>
<evidence type="ECO:0000259" key="12">
    <source>
        <dbReference type="Pfam" id="PF01225"/>
    </source>
</evidence>
<keyword evidence="7 10" id="KW-0573">Peptidoglycan synthesis</keyword>
<dbReference type="SUPFAM" id="SSF63418">
    <property type="entry name" value="MurE/MurF N-terminal domain"/>
    <property type="match status" value="1"/>
</dbReference>
<dbReference type="InterPro" id="IPR036615">
    <property type="entry name" value="Mur_ligase_C_dom_sf"/>
</dbReference>
<keyword evidence="2 10" id="KW-0436">Ligase</keyword>
<gene>
    <name evidence="10 15" type="primary">murF</name>
    <name evidence="15" type="ORF">JR064_17320</name>
</gene>
<evidence type="ECO:0000259" key="14">
    <source>
        <dbReference type="Pfam" id="PF08245"/>
    </source>
</evidence>
<keyword evidence="8 10" id="KW-0131">Cell cycle</keyword>
<evidence type="ECO:0000256" key="5">
    <source>
        <dbReference type="ARBA" id="ARBA00022840"/>
    </source>
</evidence>
<dbReference type="InterPro" id="IPR013221">
    <property type="entry name" value="Mur_ligase_cen"/>
</dbReference>
<keyword evidence="16" id="KW-1185">Reference proteome</keyword>
<dbReference type="Gene3D" id="3.40.1190.10">
    <property type="entry name" value="Mur-like, catalytic domain"/>
    <property type="match status" value="1"/>
</dbReference>
<dbReference type="InterPro" id="IPR035911">
    <property type="entry name" value="MurE/MurF_N"/>
</dbReference>
<evidence type="ECO:0000313" key="15">
    <source>
        <dbReference type="EMBL" id="MBN6103932.1"/>
    </source>
</evidence>
<evidence type="ECO:0000256" key="10">
    <source>
        <dbReference type="HAMAP-Rule" id="MF_02019"/>
    </source>
</evidence>
<reference evidence="15 16" key="1">
    <citation type="submission" date="2021-02" db="EMBL/GenBank/DDBJ databases">
        <title>Taxonomically Unique Crown Gall-Associated Xanthomonas Stains Have Deficiency in Virulence Repertories.</title>
        <authorList>
            <person name="Mafakheri H."/>
            <person name="Taghavi S.M."/>
            <person name="Dimkic I."/>
            <person name="Nemanja K."/>
            <person name="Osdaghi E."/>
        </authorList>
    </citation>
    <scope>NUCLEOTIDE SEQUENCE [LARGE SCALE GENOMIC DNA]</scope>
    <source>
        <strain evidence="15 16">FX4</strain>
    </source>
</reference>
<evidence type="ECO:0000256" key="11">
    <source>
        <dbReference type="RuleBase" id="RU004136"/>
    </source>
</evidence>
<dbReference type="Proteomes" id="UP000695802">
    <property type="component" value="Unassembled WGS sequence"/>
</dbReference>
<dbReference type="Gene3D" id="3.90.190.20">
    <property type="entry name" value="Mur ligase, C-terminal domain"/>
    <property type="match status" value="1"/>
</dbReference>
<dbReference type="InterPro" id="IPR004101">
    <property type="entry name" value="Mur_ligase_C"/>
</dbReference>
<comment type="caution">
    <text evidence="15">The sequence shown here is derived from an EMBL/GenBank/DDBJ whole genome shotgun (WGS) entry which is preliminary data.</text>
</comment>
<comment type="catalytic activity">
    <reaction evidence="10 11">
        <text>D-alanyl-D-alanine + UDP-N-acetyl-alpha-D-muramoyl-L-alanyl-gamma-D-glutamyl-meso-2,6-diaminopimelate + ATP = UDP-N-acetyl-alpha-D-muramoyl-L-alanyl-gamma-D-glutamyl-meso-2,6-diaminopimeloyl-D-alanyl-D-alanine + ADP + phosphate + H(+)</text>
        <dbReference type="Rhea" id="RHEA:28374"/>
        <dbReference type="ChEBI" id="CHEBI:15378"/>
        <dbReference type="ChEBI" id="CHEBI:30616"/>
        <dbReference type="ChEBI" id="CHEBI:43474"/>
        <dbReference type="ChEBI" id="CHEBI:57822"/>
        <dbReference type="ChEBI" id="CHEBI:61386"/>
        <dbReference type="ChEBI" id="CHEBI:83905"/>
        <dbReference type="ChEBI" id="CHEBI:456216"/>
        <dbReference type="EC" id="6.3.2.10"/>
    </reaction>
</comment>
<dbReference type="Pfam" id="PF08245">
    <property type="entry name" value="Mur_ligase_M"/>
    <property type="match status" value="1"/>
</dbReference>
<keyword evidence="4 10" id="KW-0547">Nucleotide-binding</keyword>
<comment type="function">
    <text evidence="10 11">Involved in cell wall formation. Catalyzes the final step in the synthesis of UDP-N-acetylmuramoyl-pentapeptide, the precursor of murein.</text>
</comment>
<dbReference type="Gene3D" id="3.40.1390.10">
    <property type="entry name" value="MurE/MurF, N-terminal domain"/>
    <property type="match status" value="1"/>
</dbReference>
<evidence type="ECO:0000256" key="1">
    <source>
        <dbReference type="ARBA" id="ARBA00022490"/>
    </source>
</evidence>
<dbReference type="InterPro" id="IPR051046">
    <property type="entry name" value="MurCDEF_CellWall_CoF430Synth"/>
</dbReference>
<keyword evidence="6 10" id="KW-0133">Cell shape</keyword>
<dbReference type="EMBL" id="JAFIWB010000023">
    <property type="protein sequence ID" value="MBN6103932.1"/>
    <property type="molecule type" value="Genomic_DNA"/>
</dbReference>
<evidence type="ECO:0000256" key="9">
    <source>
        <dbReference type="ARBA" id="ARBA00023316"/>
    </source>
</evidence>
<protein>
    <recommendedName>
        <fullName evidence="10 11">UDP-N-acetylmuramoyl-tripeptide--D-alanyl-D-alanine ligase</fullName>
        <ecNumber evidence="10 11">6.3.2.10</ecNumber>
    </recommendedName>
    <alternativeName>
        <fullName evidence="10">D-alanyl-D-alanine-adding enzyme</fullName>
    </alternativeName>
</protein>
<evidence type="ECO:0000256" key="2">
    <source>
        <dbReference type="ARBA" id="ARBA00022598"/>
    </source>
</evidence>
<dbReference type="Pfam" id="PF01225">
    <property type="entry name" value="Mur_ligase"/>
    <property type="match status" value="1"/>
</dbReference>
<evidence type="ECO:0000256" key="8">
    <source>
        <dbReference type="ARBA" id="ARBA00023306"/>
    </source>
</evidence>
<comment type="similarity">
    <text evidence="10">Belongs to the MurCDEF family. MurF subfamily.</text>
</comment>
<keyword evidence="5 10" id="KW-0067">ATP-binding</keyword>
<feature type="binding site" evidence="10">
    <location>
        <begin position="108"/>
        <end position="114"/>
    </location>
    <ligand>
        <name>ATP</name>
        <dbReference type="ChEBI" id="CHEBI:30616"/>
    </ligand>
</feature>
<name>A0ABS3B5W2_9XANT</name>
<organism evidence="15 16">
    <name type="scientific">Xanthomonas bonasiae</name>
    <dbReference type="NCBI Taxonomy" id="2810351"/>
    <lineage>
        <taxon>Bacteria</taxon>
        <taxon>Pseudomonadati</taxon>
        <taxon>Pseudomonadota</taxon>
        <taxon>Gammaproteobacteria</taxon>
        <taxon>Lysobacterales</taxon>
        <taxon>Lysobacteraceae</taxon>
        <taxon>Xanthomonas</taxon>
    </lineage>
</organism>
<dbReference type="InterPro" id="IPR000713">
    <property type="entry name" value="Mur_ligase_N"/>
</dbReference>
<feature type="domain" description="Mur ligase C-terminal" evidence="13">
    <location>
        <begin position="332"/>
        <end position="431"/>
    </location>
</feature>
<keyword evidence="1 10" id="KW-0963">Cytoplasm</keyword>
<dbReference type="PANTHER" id="PTHR43024:SF1">
    <property type="entry name" value="UDP-N-ACETYLMURAMOYL-TRIPEPTIDE--D-ALANYL-D-ALANINE LIGASE"/>
    <property type="match status" value="1"/>
</dbReference>
<comment type="subcellular location">
    <subcellularLocation>
        <location evidence="10 11">Cytoplasm</location>
    </subcellularLocation>
</comment>
<keyword evidence="3 10" id="KW-0132">Cell division</keyword>
<dbReference type="GO" id="GO:0016874">
    <property type="term" value="F:ligase activity"/>
    <property type="evidence" value="ECO:0007669"/>
    <property type="project" value="UniProtKB-KW"/>
</dbReference>
<evidence type="ECO:0000256" key="3">
    <source>
        <dbReference type="ARBA" id="ARBA00022618"/>
    </source>
</evidence>
<dbReference type="Pfam" id="PF02875">
    <property type="entry name" value="Mur_ligase_C"/>
    <property type="match status" value="1"/>
</dbReference>
<sequence>MKRLPLSMIAHWAGAELHGDDVAIDAIAHDTRTLAPGSLYVALRGERFDGHDFVADAAARGASALLVELLQPHSELPQILVADTQLALARIAAGMQRGRATRVAAITGSNGKTSVKALLLAILQHACRVQGGSVYANPGNRNNEIGLPLAVIEAPDAADYAIYEMGAGKPGDIAYLTDIVAPHAALVNNIAPAHLERMGSLLGVAATKGAIYAALTADGTAVINADDAFGLWFEQRLPAPLAPRVLRFGLQASAEVTATQLRMRPDRSQFVLVTPQGEIETTLPLPGRHNLMNALAAASLALALDIAPALIAAGLAQVQPVPGRQIAHTLPGGVVLIDDSYNANPGSLAAAIDALAAAGGERWLVLGDMRELGDGAEALHASGGRRARDAGLTRLYALGPLSAVAAQAFGENGRVFDSHAALIAALRADLRAAGSRDGQPAAVEQRAGLGIREEQDQEQETELMDENTGAVADDVLLPRLPIPDSRFPAPPTLLIKGSRGSAMDKIVSALLAQGEEAPHAA</sequence>
<evidence type="ECO:0000256" key="4">
    <source>
        <dbReference type="ARBA" id="ARBA00022741"/>
    </source>
</evidence>
<feature type="domain" description="Mur ligase central" evidence="14">
    <location>
        <begin position="106"/>
        <end position="300"/>
    </location>
</feature>
<comment type="pathway">
    <text evidence="10 11">Cell wall biogenesis; peptidoglycan biosynthesis.</text>
</comment>
<evidence type="ECO:0000313" key="16">
    <source>
        <dbReference type="Proteomes" id="UP000695802"/>
    </source>
</evidence>
<dbReference type="InterPro" id="IPR005863">
    <property type="entry name" value="UDP-N-AcMur_synth"/>
</dbReference>
<evidence type="ECO:0000256" key="7">
    <source>
        <dbReference type="ARBA" id="ARBA00022984"/>
    </source>
</evidence>
<dbReference type="EC" id="6.3.2.10" evidence="10 11"/>
<feature type="domain" description="Mur ligase N-terminal catalytic" evidence="12">
    <location>
        <begin position="24"/>
        <end position="71"/>
    </location>
</feature>
<dbReference type="PANTHER" id="PTHR43024">
    <property type="entry name" value="UDP-N-ACETYLMURAMOYL-TRIPEPTIDE--D-ALANYL-D-ALANINE LIGASE"/>
    <property type="match status" value="1"/>
</dbReference>
<evidence type="ECO:0000256" key="6">
    <source>
        <dbReference type="ARBA" id="ARBA00022960"/>
    </source>
</evidence>